<feature type="transmembrane region" description="Helical" evidence="6">
    <location>
        <begin position="333"/>
        <end position="354"/>
    </location>
</feature>
<comment type="subcellular location">
    <subcellularLocation>
        <location evidence="1">Cell membrane</location>
        <topology evidence="1">Multi-pass membrane protein</topology>
    </subcellularLocation>
</comment>
<feature type="transmembrane region" description="Helical" evidence="6">
    <location>
        <begin position="274"/>
        <end position="292"/>
    </location>
</feature>
<feature type="transmembrane region" description="Helical" evidence="6">
    <location>
        <begin position="99"/>
        <end position="118"/>
    </location>
</feature>
<name>A0ABX7M9C2_9RHOO</name>
<keyword evidence="8" id="KW-1185">Reference proteome</keyword>
<dbReference type="InterPro" id="IPR005495">
    <property type="entry name" value="LptG/LptF_permease"/>
</dbReference>
<protein>
    <submittedName>
        <fullName evidence="7">LPS export ABC transporter permease LptG</fullName>
    </submittedName>
</protein>
<keyword evidence="5 6" id="KW-0472">Membrane</keyword>
<keyword evidence="3 6" id="KW-0812">Transmembrane</keyword>
<feature type="transmembrane region" description="Helical" evidence="6">
    <location>
        <begin position="12"/>
        <end position="30"/>
    </location>
</feature>
<evidence type="ECO:0000256" key="4">
    <source>
        <dbReference type="ARBA" id="ARBA00022989"/>
    </source>
</evidence>
<evidence type="ECO:0000313" key="8">
    <source>
        <dbReference type="Proteomes" id="UP000663570"/>
    </source>
</evidence>
<evidence type="ECO:0000256" key="5">
    <source>
        <dbReference type="ARBA" id="ARBA00023136"/>
    </source>
</evidence>
<evidence type="ECO:0000256" key="3">
    <source>
        <dbReference type="ARBA" id="ARBA00022692"/>
    </source>
</evidence>
<sequence>MKTIRRYLSLEIIAASALVMLAFLALFGFFDLVEELDKVGKAGYRLKHALIFVALSLPSRAYEIFPIAALIGTLFALTQLARNSEITAMRAAGLSTRRAVIVIAQIGLLFATMTFVLGEFVAPPLERVAQKWRLRSTNSTLPQELKSGFWVRDGRLFVNAQRVQPDKGLEGVRIYEFDKDLRLVSLSEAVRGEYKPREGWRLTDVKRTQFLADRTVLERLPSMQWQSELTPELVSVVMVTPERMALKTLIPYVQHLKDNNQKTGRHEVAVWKKLVYPFASIVMMCLALPFAFIHHRSGAVGAKVLLGVVIGMTFHLLNGLFTNLGVINGWPPAVSALAPSVLFLLATAGMLWWVERR</sequence>
<dbReference type="InterPro" id="IPR030923">
    <property type="entry name" value="LptG"/>
</dbReference>
<evidence type="ECO:0000313" key="7">
    <source>
        <dbReference type="EMBL" id="QSI78335.1"/>
    </source>
</evidence>
<feature type="transmembrane region" description="Helical" evidence="6">
    <location>
        <begin position="304"/>
        <end position="327"/>
    </location>
</feature>
<dbReference type="EMBL" id="CP071060">
    <property type="protein sequence ID" value="QSI78335.1"/>
    <property type="molecule type" value="Genomic_DNA"/>
</dbReference>
<dbReference type="PANTHER" id="PTHR33529:SF2">
    <property type="entry name" value="LIPOPOLYSACCHARIDE EXPORT SYSTEM PERMEASE PROTEIN LPTG"/>
    <property type="match status" value="1"/>
</dbReference>
<accession>A0ABX7M9C2</accession>
<organism evidence="7 8">
    <name type="scientific">Niveibacterium microcysteis</name>
    <dbReference type="NCBI Taxonomy" id="2811415"/>
    <lineage>
        <taxon>Bacteria</taxon>
        <taxon>Pseudomonadati</taxon>
        <taxon>Pseudomonadota</taxon>
        <taxon>Betaproteobacteria</taxon>
        <taxon>Rhodocyclales</taxon>
        <taxon>Rhodocyclaceae</taxon>
        <taxon>Niveibacterium</taxon>
    </lineage>
</organism>
<dbReference type="Pfam" id="PF03739">
    <property type="entry name" value="LptF_LptG"/>
    <property type="match status" value="1"/>
</dbReference>
<proteinExistence type="predicted"/>
<dbReference type="PANTHER" id="PTHR33529">
    <property type="entry name" value="SLR0882 PROTEIN-RELATED"/>
    <property type="match status" value="1"/>
</dbReference>
<evidence type="ECO:0000256" key="1">
    <source>
        <dbReference type="ARBA" id="ARBA00004651"/>
    </source>
</evidence>
<keyword evidence="4 6" id="KW-1133">Transmembrane helix</keyword>
<evidence type="ECO:0000256" key="6">
    <source>
        <dbReference type="SAM" id="Phobius"/>
    </source>
</evidence>
<feature type="transmembrane region" description="Helical" evidence="6">
    <location>
        <begin position="50"/>
        <end position="78"/>
    </location>
</feature>
<dbReference type="RefSeq" id="WP_206255672.1">
    <property type="nucleotide sequence ID" value="NZ_CP071060.1"/>
</dbReference>
<reference evidence="7 8" key="1">
    <citation type="submission" date="2021-02" db="EMBL/GenBank/DDBJ databases">
        <title>Niveibacterium changnyeongensis HC41.</title>
        <authorList>
            <person name="Kang M."/>
        </authorList>
    </citation>
    <scope>NUCLEOTIDE SEQUENCE [LARGE SCALE GENOMIC DNA]</scope>
    <source>
        <strain evidence="7 8">HC41</strain>
    </source>
</reference>
<evidence type="ECO:0000256" key="2">
    <source>
        <dbReference type="ARBA" id="ARBA00022475"/>
    </source>
</evidence>
<dbReference type="NCBIfam" id="TIGR04408">
    <property type="entry name" value="LptG_lptG"/>
    <property type="match status" value="1"/>
</dbReference>
<dbReference type="Proteomes" id="UP000663570">
    <property type="component" value="Chromosome"/>
</dbReference>
<gene>
    <name evidence="7" type="primary">lptG</name>
    <name evidence="7" type="ORF">JY500_06815</name>
</gene>
<keyword evidence="2" id="KW-1003">Cell membrane</keyword>